<dbReference type="PANTHER" id="PTHR32309:SF31">
    <property type="entry name" value="CAPSULAR EXOPOLYSACCHARIDE FAMILY"/>
    <property type="match status" value="1"/>
</dbReference>
<evidence type="ECO:0000259" key="8">
    <source>
        <dbReference type="Pfam" id="PF02706"/>
    </source>
</evidence>
<evidence type="ECO:0000256" key="7">
    <source>
        <dbReference type="SAM" id="Phobius"/>
    </source>
</evidence>
<dbReference type="PANTHER" id="PTHR32309">
    <property type="entry name" value="TYROSINE-PROTEIN KINASE"/>
    <property type="match status" value="1"/>
</dbReference>
<reference evidence="9" key="1">
    <citation type="submission" date="2022-07" db="EMBL/GenBank/DDBJ databases">
        <title>Parvularcula maris sp. nov., an algicidal bacterium isolated from seawater.</title>
        <authorList>
            <person name="Li F."/>
        </authorList>
    </citation>
    <scope>NUCLEOTIDE SEQUENCE</scope>
    <source>
        <strain evidence="9">BGMRC 0090</strain>
    </source>
</reference>
<keyword evidence="4 7" id="KW-1133">Transmembrane helix</keyword>
<keyword evidence="5 7" id="KW-0472">Membrane</keyword>
<feature type="transmembrane region" description="Helical" evidence="7">
    <location>
        <begin position="449"/>
        <end position="470"/>
    </location>
</feature>
<feature type="domain" description="Polysaccharide chain length determinant N-terminal" evidence="8">
    <location>
        <begin position="51"/>
        <end position="130"/>
    </location>
</feature>
<gene>
    <name evidence="9" type="ORF">NOG11_01000</name>
</gene>
<evidence type="ECO:0000256" key="6">
    <source>
        <dbReference type="SAM" id="Coils"/>
    </source>
</evidence>
<dbReference type="GO" id="GO:0005886">
    <property type="term" value="C:plasma membrane"/>
    <property type="evidence" value="ECO:0007669"/>
    <property type="project" value="UniProtKB-SubCell"/>
</dbReference>
<comment type="caution">
    <text evidence="9">The sequence shown here is derived from an EMBL/GenBank/DDBJ whole genome shotgun (WGS) entry which is preliminary data.</text>
</comment>
<keyword evidence="2" id="KW-1003">Cell membrane</keyword>
<evidence type="ECO:0000313" key="10">
    <source>
        <dbReference type="Proteomes" id="UP001142610"/>
    </source>
</evidence>
<sequence length="482" mass="52591">MVLQKISSIFRPRQADLFQARHAGKGLVRKAISGFDPEGRGWRYVGLGLLGSLLIFGLAIAYAFFTPKSYTSDMTLIMPGAGAGSSINLSEIGQASSMTASPFSQASLSPTENYKRIITSRRVLGRAAANLDMKVEAFPDPSIKLVDQTQLMMIKLSGADPADAERYAAALLDAFLLELEELRRGEMAIREDVYQRHIAEFREGLTRTRTAILSTQSASGIVSIDQYRDIVGELEGLRAEVERQKAMLAEAVGRITTLASLLGIDEALAVQAFTIFTDPEAKELMNRLATERSDIAALSLRFGDNHPELRKAERTAASLIAALIERGRLLTGLGDDALVPLFQHAAAAERGALMRDLVETSARRGAIAARISELTWQIETAVLRVENLKPVAARLDDLERDHLIAEAVFSSALARIDTSKTDVFQSYPLVQVLEAPSLPTRPSAPMPKLALAGALAASILWTFMLVLLWIRLPVLRVILKTV</sequence>
<comment type="subcellular location">
    <subcellularLocation>
        <location evidence="1">Cell membrane</location>
        <topology evidence="1">Multi-pass membrane protein</topology>
    </subcellularLocation>
</comment>
<protein>
    <submittedName>
        <fullName evidence="9">Wzz/FepE/Etk N-terminal domain-containing protein</fullName>
    </submittedName>
</protein>
<name>A0A9X2L6H5_9PROT</name>
<dbReference type="Proteomes" id="UP001142610">
    <property type="component" value="Unassembled WGS sequence"/>
</dbReference>
<dbReference type="InterPro" id="IPR003856">
    <property type="entry name" value="LPS_length_determ_N"/>
</dbReference>
<evidence type="ECO:0000256" key="3">
    <source>
        <dbReference type="ARBA" id="ARBA00022692"/>
    </source>
</evidence>
<evidence type="ECO:0000256" key="2">
    <source>
        <dbReference type="ARBA" id="ARBA00022475"/>
    </source>
</evidence>
<evidence type="ECO:0000313" key="9">
    <source>
        <dbReference type="EMBL" id="MCQ8183955.1"/>
    </source>
</evidence>
<organism evidence="9 10">
    <name type="scientific">Parvularcula maris</name>
    <dbReference type="NCBI Taxonomy" id="2965077"/>
    <lineage>
        <taxon>Bacteria</taxon>
        <taxon>Pseudomonadati</taxon>
        <taxon>Pseudomonadota</taxon>
        <taxon>Alphaproteobacteria</taxon>
        <taxon>Parvularculales</taxon>
        <taxon>Parvularculaceae</taxon>
        <taxon>Parvularcula</taxon>
    </lineage>
</organism>
<dbReference type="InterPro" id="IPR050445">
    <property type="entry name" value="Bact_polysacc_biosynth/exp"/>
</dbReference>
<keyword evidence="3 7" id="KW-0812">Transmembrane</keyword>
<keyword evidence="6" id="KW-0175">Coiled coil</keyword>
<evidence type="ECO:0000256" key="5">
    <source>
        <dbReference type="ARBA" id="ARBA00023136"/>
    </source>
</evidence>
<feature type="transmembrane region" description="Helical" evidence="7">
    <location>
        <begin position="44"/>
        <end position="65"/>
    </location>
</feature>
<evidence type="ECO:0000256" key="4">
    <source>
        <dbReference type="ARBA" id="ARBA00022989"/>
    </source>
</evidence>
<keyword evidence="10" id="KW-1185">Reference proteome</keyword>
<proteinExistence type="predicted"/>
<dbReference type="RefSeq" id="WP_256617759.1">
    <property type="nucleotide sequence ID" value="NZ_JANIBC010000001.1"/>
</dbReference>
<evidence type="ECO:0000256" key="1">
    <source>
        <dbReference type="ARBA" id="ARBA00004651"/>
    </source>
</evidence>
<feature type="coiled-coil region" evidence="6">
    <location>
        <begin position="224"/>
        <end position="254"/>
    </location>
</feature>
<accession>A0A9X2L6H5</accession>
<dbReference type="AlphaFoldDB" id="A0A9X2L6H5"/>
<dbReference type="Pfam" id="PF02706">
    <property type="entry name" value="Wzz"/>
    <property type="match status" value="1"/>
</dbReference>
<dbReference type="EMBL" id="JANIBC010000001">
    <property type="protein sequence ID" value="MCQ8183955.1"/>
    <property type="molecule type" value="Genomic_DNA"/>
</dbReference>